<feature type="compositionally biased region" description="Basic and acidic residues" evidence="1">
    <location>
        <begin position="47"/>
        <end position="56"/>
    </location>
</feature>
<feature type="region of interest" description="Disordered" evidence="1">
    <location>
        <begin position="41"/>
        <end position="68"/>
    </location>
</feature>
<dbReference type="EnsemblPlants" id="AET3Gv20347500.11">
    <property type="protein sequence ID" value="AET3Gv20347500.11"/>
    <property type="gene ID" value="AET3Gv20347500"/>
</dbReference>
<accession>A0A453EHW6</accession>
<reference evidence="2" key="4">
    <citation type="submission" date="2019-03" db="UniProtKB">
        <authorList>
            <consortium name="EnsemblPlants"/>
        </authorList>
    </citation>
    <scope>IDENTIFICATION</scope>
</reference>
<name>A0A453EHW6_AEGTS</name>
<reference evidence="2" key="5">
    <citation type="journal article" date="2021" name="G3 (Bethesda)">
        <title>Aegilops tauschii genome assembly Aet v5.0 features greater sequence contiguity and improved annotation.</title>
        <authorList>
            <person name="Wang L."/>
            <person name="Zhu T."/>
            <person name="Rodriguez J.C."/>
            <person name="Deal K.R."/>
            <person name="Dubcovsky J."/>
            <person name="McGuire P.E."/>
            <person name="Lux T."/>
            <person name="Spannagl M."/>
            <person name="Mayer K.F.X."/>
            <person name="Baldrich P."/>
            <person name="Meyers B.C."/>
            <person name="Huo N."/>
            <person name="Gu Y.Q."/>
            <person name="Zhou H."/>
            <person name="Devos K.M."/>
            <person name="Bennetzen J.L."/>
            <person name="Unver T."/>
            <person name="Budak H."/>
            <person name="Gulick P.J."/>
            <person name="Galiba G."/>
            <person name="Kalapos B."/>
            <person name="Nelson D.R."/>
            <person name="Li P."/>
            <person name="You F.M."/>
            <person name="Luo M.C."/>
            <person name="Dvorak J."/>
        </authorList>
    </citation>
    <scope>NUCLEOTIDE SEQUENCE [LARGE SCALE GENOMIC DNA]</scope>
    <source>
        <strain evidence="2">cv. AL8/78</strain>
    </source>
</reference>
<reference evidence="2" key="3">
    <citation type="journal article" date="2017" name="Nature">
        <title>Genome sequence of the progenitor of the wheat D genome Aegilops tauschii.</title>
        <authorList>
            <person name="Luo M.C."/>
            <person name="Gu Y.Q."/>
            <person name="Puiu D."/>
            <person name="Wang H."/>
            <person name="Twardziok S.O."/>
            <person name="Deal K.R."/>
            <person name="Huo N."/>
            <person name="Zhu T."/>
            <person name="Wang L."/>
            <person name="Wang Y."/>
            <person name="McGuire P.E."/>
            <person name="Liu S."/>
            <person name="Long H."/>
            <person name="Ramasamy R.K."/>
            <person name="Rodriguez J.C."/>
            <person name="Van S.L."/>
            <person name="Yuan L."/>
            <person name="Wang Z."/>
            <person name="Xia Z."/>
            <person name="Xiao L."/>
            <person name="Anderson O.D."/>
            <person name="Ouyang S."/>
            <person name="Liang Y."/>
            <person name="Zimin A.V."/>
            <person name="Pertea G."/>
            <person name="Qi P."/>
            <person name="Bennetzen J.L."/>
            <person name="Dai X."/>
            <person name="Dawson M.W."/>
            <person name="Muller H.G."/>
            <person name="Kugler K."/>
            <person name="Rivarola-Duarte L."/>
            <person name="Spannagl M."/>
            <person name="Mayer K.F.X."/>
            <person name="Lu F.H."/>
            <person name="Bevan M.W."/>
            <person name="Leroy P."/>
            <person name="Li P."/>
            <person name="You F.M."/>
            <person name="Sun Q."/>
            <person name="Liu Z."/>
            <person name="Lyons E."/>
            <person name="Wicker T."/>
            <person name="Salzberg S.L."/>
            <person name="Devos K.M."/>
            <person name="Dvorak J."/>
        </authorList>
    </citation>
    <scope>NUCLEOTIDE SEQUENCE [LARGE SCALE GENOMIC DNA]</scope>
    <source>
        <strain evidence="2">cv. AL8/78</strain>
    </source>
</reference>
<feature type="compositionally biased region" description="Polar residues" evidence="1">
    <location>
        <begin position="90"/>
        <end position="107"/>
    </location>
</feature>
<dbReference type="AlphaFoldDB" id="A0A453EHW6"/>
<organism evidence="2 3">
    <name type="scientific">Aegilops tauschii subsp. strangulata</name>
    <name type="common">Goatgrass</name>
    <dbReference type="NCBI Taxonomy" id="200361"/>
    <lineage>
        <taxon>Eukaryota</taxon>
        <taxon>Viridiplantae</taxon>
        <taxon>Streptophyta</taxon>
        <taxon>Embryophyta</taxon>
        <taxon>Tracheophyta</taxon>
        <taxon>Spermatophyta</taxon>
        <taxon>Magnoliopsida</taxon>
        <taxon>Liliopsida</taxon>
        <taxon>Poales</taxon>
        <taxon>Poaceae</taxon>
        <taxon>BOP clade</taxon>
        <taxon>Pooideae</taxon>
        <taxon>Triticodae</taxon>
        <taxon>Triticeae</taxon>
        <taxon>Triticinae</taxon>
        <taxon>Aegilops</taxon>
    </lineage>
</organism>
<feature type="region of interest" description="Disordered" evidence="1">
    <location>
        <begin position="89"/>
        <end position="116"/>
    </location>
</feature>
<protein>
    <submittedName>
        <fullName evidence="2">Uncharacterized protein</fullName>
    </submittedName>
</protein>
<proteinExistence type="predicted"/>
<reference evidence="3" key="1">
    <citation type="journal article" date="2014" name="Science">
        <title>Ancient hybridizations among the ancestral genomes of bread wheat.</title>
        <authorList>
            <consortium name="International Wheat Genome Sequencing Consortium,"/>
            <person name="Marcussen T."/>
            <person name="Sandve S.R."/>
            <person name="Heier L."/>
            <person name="Spannagl M."/>
            <person name="Pfeifer M."/>
            <person name="Jakobsen K.S."/>
            <person name="Wulff B.B."/>
            <person name="Steuernagel B."/>
            <person name="Mayer K.F."/>
            <person name="Olsen O.A."/>
        </authorList>
    </citation>
    <scope>NUCLEOTIDE SEQUENCE [LARGE SCALE GENOMIC DNA]</scope>
    <source>
        <strain evidence="3">cv. AL8/78</strain>
    </source>
</reference>
<sequence length="116" mass="12410">QGSYFISPADTTYDALGLMKRINVQSASALADAREVLASGSQCGNKNFDEENKENIDAENETGTGKPQNKIMAEARVLDFNECATPVRTADNSVGGSLTKSVSSPIPSSHLLKNFR</sequence>
<dbReference type="Gramene" id="AET3Gv20347500.11">
    <property type="protein sequence ID" value="AET3Gv20347500.11"/>
    <property type="gene ID" value="AET3Gv20347500"/>
</dbReference>
<evidence type="ECO:0000256" key="1">
    <source>
        <dbReference type="SAM" id="MobiDB-lite"/>
    </source>
</evidence>
<dbReference type="Proteomes" id="UP000015105">
    <property type="component" value="Chromosome 3D"/>
</dbReference>
<evidence type="ECO:0000313" key="2">
    <source>
        <dbReference type="EnsemblPlants" id="AET3Gv20347500.11"/>
    </source>
</evidence>
<keyword evidence="3" id="KW-1185">Reference proteome</keyword>
<evidence type="ECO:0000313" key="3">
    <source>
        <dbReference type="Proteomes" id="UP000015105"/>
    </source>
</evidence>
<reference evidence="3" key="2">
    <citation type="journal article" date="2017" name="Nat. Plants">
        <title>The Aegilops tauschii genome reveals multiple impacts of transposons.</title>
        <authorList>
            <person name="Zhao G."/>
            <person name="Zou C."/>
            <person name="Li K."/>
            <person name="Wang K."/>
            <person name="Li T."/>
            <person name="Gao L."/>
            <person name="Zhang X."/>
            <person name="Wang H."/>
            <person name="Yang Z."/>
            <person name="Liu X."/>
            <person name="Jiang W."/>
            <person name="Mao L."/>
            <person name="Kong X."/>
            <person name="Jiao Y."/>
            <person name="Jia J."/>
        </authorList>
    </citation>
    <scope>NUCLEOTIDE SEQUENCE [LARGE SCALE GENOMIC DNA]</scope>
    <source>
        <strain evidence="3">cv. AL8/78</strain>
    </source>
</reference>